<evidence type="ECO:0000256" key="2">
    <source>
        <dbReference type="ARBA" id="ARBA00010617"/>
    </source>
</evidence>
<name>A0A1Q5TC82_9EURO</name>
<comment type="caution">
    <text evidence="9">The sequence shown here is derived from an EMBL/GenBank/DDBJ whole genome shotgun (WGS) entry which is preliminary data.</text>
</comment>
<evidence type="ECO:0000313" key="9">
    <source>
        <dbReference type="EMBL" id="OKO97827.1"/>
    </source>
</evidence>
<dbReference type="GO" id="GO:0005506">
    <property type="term" value="F:iron ion binding"/>
    <property type="evidence" value="ECO:0007669"/>
    <property type="project" value="InterPro"/>
</dbReference>
<keyword evidence="6 8" id="KW-0408">Iron</keyword>
<evidence type="ECO:0000313" key="10">
    <source>
        <dbReference type="Proteomes" id="UP000186955"/>
    </source>
</evidence>
<evidence type="ECO:0000256" key="1">
    <source>
        <dbReference type="ARBA" id="ARBA00001971"/>
    </source>
</evidence>
<evidence type="ECO:0000256" key="8">
    <source>
        <dbReference type="RuleBase" id="RU000461"/>
    </source>
</evidence>
<dbReference type="GO" id="GO:0008168">
    <property type="term" value="F:methyltransferase activity"/>
    <property type="evidence" value="ECO:0007669"/>
    <property type="project" value="UniProtKB-KW"/>
</dbReference>
<dbReference type="GO" id="GO:0004497">
    <property type="term" value="F:monooxygenase activity"/>
    <property type="evidence" value="ECO:0007669"/>
    <property type="project" value="UniProtKB-KW"/>
</dbReference>
<sequence>MKNRWDKDPKLYEAFGESDSSFGRLSYRAAKERKNVLQSLFSKKAAVQTHELIEAKNAVVKESLRMGGGATSPLLRVVPETGAIIDGVLIAPGVSPSPCLFREYTDTLTILQRQTVVGSSSHFVHRNGDIFHDPDEYIPERWMDGRGDELEQHLVAFGRGPRRCIGENFAWVILLTCIAHFYRKFNVELDPSR</sequence>
<dbReference type="GO" id="GO:0016705">
    <property type="term" value="F:oxidoreductase activity, acting on paired donors, with incorporation or reduction of molecular oxygen"/>
    <property type="evidence" value="ECO:0007669"/>
    <property type="project" value="InterPro"/>
</dbReference>
<dbReference type="InterPro" id="IPR050121">
    <property type="entry name" value="Cytochrome_P450_monoxygenase"/>
</dbReference>
<dbReference type="PANTHER" id="PTHR24305">
    <property type="entry name" value="CYTOCHROME P450"/>
    <property type="match status" value="1"/>
</dbReference>
<dbReference type="GO" id="GO:0032259">
    <property type="term" value="P:methylation"/>
    <property type="evidence" value="ECO:0007669"/>
    <property type="project" value="UniProtKB-KW"/>
</dbReference>
<evidence type="ECO:0000256" key="7">
    <source>
        <dbReference type="ARBA" id="ARBA00023033"/>
    </source>
</evidence>
<dbReference type="STRING" id="1316194.A0A1Q5TC82"/>
<dbReference type="Pfam" id="PF00067">
    <property type="entry name" value="p450"/>
    <property type="match status" value="1"/>
</dbReference>
<keyword evidence="3 8" id="KW-0349">Heme</keyword>
<dbReference type="EMBL" id="MNBE01000683">
    <property type="protein sequence ID" value="OKO97827.1"/>
    <property type="molecule type" value="Genomic_DNA"/>
</dbReference>
<evidence type="ECO:0000256" key="4">
    <source>
        <dbReference type="ARBA" id="ARBA00022723"/>
    </source>
</evidence>
<keyword evidence="9" id="KW-0489">Methyltransferase</keyword>
<dbReference type="AlphaFoldDB" id="A0A1Q5TC82"/>
<dbReference type="InterPro" id="IPR001128">
    <property type="entry name" value="Cyt_P450"/>
</dbReference>
<accession>A0A1Q5TC82</accession>
<dbReference type="GO" id="GO:0020037">
    <property type="term" value="F:heme binding"/>
    <property type="evidence" value="ECO:0007669"/>
    <property type="project" value="InterPro"/>
</dbReference>
<dbReference type="Proteomes" id="UP000186955">
    <property type="component" value="Unassembled WGS sequence"/>
</dbReference>
<keyword evidence="4 8" id="KW-0479">Metal-binding</keyword>
<gene>
    <name evidence="9" type="ORF">PENSUB_9753</name>
</gene>
<comment type="similarity">
    <text evidence="2 8">Belongs to the cytochrome P450 family.</text>
</comment>
<keyword evidence="10" id="KW-1185">Reference proteome</keyword>
<dbReference type="PANTHER" id="PTHR24305:SF157">
    <property type="entry name" value="N-ACETYLTRYPTOPHAN 6-HYDROXYLASE IVOC-RELATED"/>
    <property type="match status" value="1"/>
</dbReference>
<dbReference type="GO" id="GO:0043386">
    <property type="term" value="P:mycotoxin biosynthetic process"/>
    <property type="evidence" value="ECO:0007669"/>
    <property type="project" value="UniProtKB-ARBA"/>
</dbReference>
<dbReference type="PROSITE" id="PS00086">
    <property type="entry name" value="CYTOCHROME_P450"/>
    <property type="match status" value="1"/>
</dbReference>
<organism evidence="9 10">
    <name type="scientific">Penicillium subrubescens</name>
    <dbReference type="NCBI Taxonomy" id="1316194"/>
    <lineage>
        <taxon>Eukaryota</taxon>
        <taxon>Fungi</taxon>
        <taxon>Dikarya</taxon>
        <taxon>Ascomycota</taxon>
        <taxon>Pezizomycotina</taxon>
        <taxon>Eurotiomycetes</taxon>
        <taxon>Eurotiomycetidae</taxon>
        <taxon>Eurotiales</taxon>
        <taxon>Aspergillaceae</taxon>
        <taxon>Penicillium</taxon>
    </lineage>
</organism>
<evidence type="ECO:0000256" key="5">
    <source>
        <dbReference type="ARBA" id="ARBA00023002"/>
    </source>
</evidence>
<evidence type="ECO:0000256" key="6">
    <source>
        <dbReference type="ARBA" id="ARBA00023004"/>
    </source>
</evidence>
<proteinExistence type="inferred from homology"/>
<protein>
    <submittedName>
        <fullName evidence="9">Pisatin demethylase</fullName>
    </submittedName>
</protein>
<dbReference type="InterPro" id="IPR036396">
    <property type="entry name" value="Cyt_P450_sf"/>
</dbReference>
<keyword evidence="7 8" id="KW-0503">Monooxygenase</keyword>
<dbReference type="SUPFAM" id="SSF48264">
    <property type="entry name" value="Cytochrome P450"/>
    <property type="match status" value="1"/>
</dbReference>
<keyword evidence="9" id="KW-0808">Transferase</keyword>
<reference evidence="9 10" key="1">
    <citation type="submission" date="2016-10" db="EMBL/GenBank/DDBJ databases">
        <title>Genome sequence of the ascomycete fungus Penicillium subrubescens.</title>
        <authorList>
            <person name="De Vries R.P."/>
            <person name="Peng M."/>
            <person name="Dilokpimol A."/>
            <person name="Hilden K."/>
            <person name="Makela M.R."/>
            <person name="Grigoriev I."/>
            <person name="Riley R."/>
            <person name="Granchi Z."/>
        </authorList>
    </citation>
    <scope>NUCLEOTIDE SEQUENCE [LARGE SCALE GENOMIC DNA]</scope>
    <source>
        <strain evidence="9 10">CBS 132785</strain>
    </source>
</reference>
<comment type="cofactor">
    <cofactor evidence="1">
        <name>heme</name>
        <dbReference type="ChEBI" id="CHEBI:30413"/>
    </cofactor>
</comment>
<dbReference type="InterPro" id="IPR017972">
    <property type="entry name" value="Cyt_P450_CS"/>
</dbReference>
<dbReference type="Gene3D" id="1.10.630.10">
    <property type="entry name" value="Cytochrome P450"/>
    <property type="match status" value="1"/>
</dbReference>
<evidence type="ECO:0000256" key="3">
    <source>
        <dbReference type="ARBA" id="ARBA00022617"/>
    </source>
</evidence>
<keyword evidence="5 8" id="KW-0560">Oxidoreductase</keyword>